<evidence type="ECO:0000313" key="1">
    <source>
        <dbReference type="EMBL" id="KAH3698926.1"/>
    </source>
</evidence>
<dbReference type="AlphaFoldDB" id="A0A9D4BL28"/>
<protein>
    <submittedName>
        <fullName evidence="1">Uncharacterized protein</fullName>
    </submittedName>
</protein>
<dbReference type="EMBL" id="JAIWYP010000015">
    <property type="protein sequence ID" value="KAH3698926.1"/>
    <property type="molecule type" value="Genomic_DNA"/>
</dbReference>
<reference evidence="1" key="1">
    <citation type="journal article" date="2019" name="bioRxiv">
        <title>The Genome of the Zebra Mussel, Dreissena polymorpha: A Resource for Invasive Species Research.</title>
        <authorList>
            <person name="McCartney M.A."/>
            <person name="Auch B."/>
            <person name="Kono T."/>
            <person name="Mallez S."/>
            <person name="Zhang Y."/>
            <person name="Obille A."/>
            <person name="Becker A."/>
            <person name="Abrahante J.E."/>
            <person name="Garbe J."/>
            <person name="Badalamenti J.P."/>
            <person name="Herman A."/>
            <person name="Mangelson H."/>
            <person name="Liachko I."/>
            <person name="Sullivan S."/>
            <person name="Sone E.D."/>
            <person name="Koren S."/>
            <person name="Silverstein K.A.T."/>
            <person name="Beckman K.B."/>
            <person name="Gohl D.M."/>
        </authorList>
    </citation>
    <scope>NUCLEOTIDE SEQUENCE</scope>
    <source>
        <strain evidence="1">Duluth1</strain>
        <tissue evidence="1">Whole animal</tissue>
    </source>
</reference>
<name>A0A9D4BL28_DREPO</name>
<organism evidence="1 2">
    <name type="scientific">Dreissena polymorpha</name>
    <name type="common">Zebra mussel</name>
    <name type="synonym">Mytilus polymorpha</name>
    <dbReference type="NCBI Taxonomy" id="45954"/>
    <lineage>
        <taxon>Eukaryota</taxon>
        <taxon>Metazoa</taxon>
        <taxon>Spiralia</taxon>
        <taxon>Lophotrochozoa</taxon>
        <taxon>Mollusca</taxon>
        <taxon>Bivalvia</taxon>
        <taxon>Autobranchia</taxon>
        <taxon>Heteroconchia</taxon>
        <taxon>Euheterodonta</taxon>
        <taxon>Imparidentia</taxon>
        <taxon>Neoheterodontei</taxon>
        <taxon>Myida</taxon>
        <taxon>Dreissenoidea</taxon>
        <taxon>Dreissenidae</taxon>
        <taxon>Dreissena</taxon>
    </lineage>
</organism>
<proteinExistence type="predicted"/>
<reference evidence="1" key="2">
    <citation type="submission" date="2020-11" db="EMBL/GenBank/DDBJ databases">
        <authorList>
            <person name="McCartney M.A."/>
            <person name="Auch B."/>
            <person name="Kono T."/>
            <person name="Mallez S."/>
            <person name="Becker A."/>
            <person name="Gohl D.M."/>
            <person name="Silverstein K.A.T."/>
            <person name="Koren S."/>
            <person name="Bechman K.B."/>
            <person name="Herman A."/>
            <person name="Abrahante J.E."/>
            <person name="Garbe J."/>
        </authorList>
    </citation>
    <scope>NUCLEOTIDE SEQUENCE</scope>
    <source>
        <strain evidence="1">Duluth1</strain>
        <tissue evidence="1">Whole animal</tissue>
    </source>
</reference>
<keyword evidence="2" id="KW-1185">Reference proteome</keyword>
<evidence type="ECO:0000313" key="2">
    <source>
        <dbReference type="Proteomes" id="UP000828390"/>
    </source>
</evidence>
<sequence>MVRVSHDPTSKHIVMNLLKSKPNTNNSPSMCAFEVNVWVNAACKRNMFATTMLAPITFKRTGYCFWSSKYYVRHFIDNVIRLLIEYIFL</sequence>
<dbReference type="Proteomes" id="UP000828390">
    <property type="component" value="Unassembled WGS sequence"/>
</dbReference>
<accession>A0A9D4BL28</accession>
<comment type="caution">
    <text evidence="1">The sequence shown here is derived from an EMBL/GenBank/DDBJ whole genome shotgun (WGS) entry which is preliminary data.</text>
</comment>
<gene>
    <name evidence="1" type="ORF">DPMN_073871</name>
</gene>